<protein>
    <submittedName>
        <fullName evidence="4">Ribonuclease H-like protein</fullName>
    </submittedName>
</protein>
<dbReference type="Gene3D" id="3.30.420.10">
    <property type="entry name" value="Ribonuclease H-like superfamily/Ribonuclease H"/>
    <property type="match status" value="1"/>
</dbReference>
<feature type="domain" description="3'-5' exonuclease" evidence="3">
    <location>
        <begin position="92"/>
        <end position="206"/>
    </location>
</feature>
<reference evidence="4 5" key="1">
    <citation type="journal article" date="2016" name="Mol. Biol. Evol.">
        <title>Comparative Genomics of Early-Diverging Mushroom-Forming Fungi Provides Insights into the Origins of Lignocellulose Decay Capabilities.</title>
        <authorList>
            <person name="Nagy L.G."/>
            <person name="Riley R."/>
            <person name="Tritt A."/>
            <person name="Adam C."/>
            <person name="Daum C."/>
            <person name="Floudas D."/>
            <person name="Sun H."/>
            <person name="Yadav J.S."/>
            <person name="Pangilinan J."/>
            <person name="Larsson K.H."/>
            <person name="Matsuura K."/>
            <person name="Barry K."/>
            <person name="Labutti K."/>
            <person name="Kuo R."/>
            <person name="Ohm R.A."/>
            <person name="Bhattacharya S.S."/>
            <person name="Shirouzu T."/>
            <person name="Yoshinaga Y."/>
            <person name="Martin F.M."/>
            <person name="Grigoriev I.V."/>
            <person name="Hibbett D.S."/>
        </authorList>
    </citation>
    <scope>NUCLEOTIDE SEQUENCE [LARGE SCALE GENOMIC DNA]</scope>
    <source>
        <strain evidence="4 5">HHB14362 ss-1</strain>
    </source>
</reference>
<dbReference type="InParanoid" id="A0A165QUY3"/>
<evidence type="ECO:0000313" key="4">
    <source>
        <dbReference type="EMBL" id="KZT22909.1"/>
    </source>
</evidence>
<evidence type="ECO:0000256" key="1">
    <source>
        <dbReference type="ARBA" id="ARBA00022722"/>
    </source>
</evidence>
<keyword evidence="1" id="KW-0540">Nuclease</keyword>
<dbReference type="GO" id="GO:0005737">
    <property type="term" value="C:cytoplasm"/>
    <property type="evidence" value="ECO:0007669"/>
    <property type="project" value="TreeGrafter"/>
</dbReference>
<dbReference type="PANTHER" id="PTHR13620">
    <property type="entry name" value="3-5 EXONUCLEASE"/>
    <property type="match status" value="1"/>
</dbReference>
<dbReference type="PANTHER" id="PTHR13620:SF104">
    <property type="entry name" value="EXONUCLEASE 3'-5' DOMAIN-CONTAINING PROTEIN 2"/>
    <property type="match status" value="1"/>
</dbReference>
<proteinExistence type="predicted"/>
<sequence>MTNQKRKGPDRIGPAKFARAAQFSGARGLPVYSYKDYISEQSVVYSHDDDEADNLIQGMDLSGPLWFDMKWHVDKDMKALRTALVQICDGKTILLLQEVIESSTVIKLGVWIHNDAIKLYADYGISAKELLDLKVLAYSADLQYRKIFGKTNVSLARIVSMYTGKELSKGPVRTSNWEQVLSNLQKECTSSDAHCAVVVYNRLMEITKMADQVVDIRQLAVDFALGDLRGSRHDILIDNAIPVPIMQAKWMEVYRLWYEEQVLFHEIRVRLGWSPENPFRTTGAISCVVHALQADANLSYSLPRLKELIQMDLGSWKRYRCWIVQEERHAEFHQLR</sequence>
<dbReference type="GO" id="GO:0008408">
    <property type="term" value="F:3'-5' exonuclease activity"/>
    <property type="evidence" value="ECO:0007669"/>
    <property type="project" value="InterPro"/>
</dbReference>
<dbReference type="GO" id="GO:0005634">
    <property type="term" value="C:nucleus"/>
    <property type="evidence" value="ECO:0007669"/>
    <property type="project" value="TreeGrafter"/>
</dbReference>
<dbReference type="SUPFAM" id="SSF53098">
    <property type="entry name" value="Ribonuclease H-like"/>
    <property type="match status" value="1"/>
</dbReference>
<dbReference type="InterPro" id="IPR036397">
    <property type="entry name" value="RNaseH_sf"/>
</dbReference>
<evidence type="ECO:0000256" key="2">
    <source>
        <dbReference type="ARBA" id="ARBA00022801"/>
    </source>
</evidence>
<dbReference type="STRING" id="1314782.A0A165QUY3"/>
<dbReference type="Proteomes" id="UP000076761">
    <property type="component" value="Unassembled WGS sequence"/>
</dbReference>
<evidence type="ECO:0000313" key="5">
    <source>
        <dbReference type="Proteomes" id="UP000076761"/>
    </source>
</evidence>
<dbReference type="GO" id="GO:0006139">
    <property type="term" value="P:nucleobase-containing compound metabolic process"/>
    <property type="evidence" value="ECO:0007669"/>
    <property type="project" value="InterPro"/>
</dbReference>
<name>A0A165QUY3_9AGAM</name>
<dbReference type="OrthoDB" id="1920326at2759"/>
<dbReference type="EMBL" id="KV425590">
    <property type="protein sequence ID" value="KZT22909.1"/>
    <property type="molecule type" value="Genomic_DNA"/>
</dbReference>
<dbReference type="InterPro" id="IPR051132">
    <property type="entry name" value="3-5_Exonuclease_domain"/>
</dbReference>
<dbReference type="GO" id="GO:0003676">
    <property type="term" value="F:nucleic acid binding"/>
    <property type="evidence" value="ECO:0007669"/>
    <property type="project" value="InterPro"/>
</dbReference>
<accession>A0A165QUY3</accession>
<dbReference type="InterPro" id="IPR002562">
    <property type="entry name" value="3'-5'_exonuclease_dom"/>
</dbReference>
<dbReference type="AlphaFoldDB" id="A0A165QUY3"/>
<evidence type="ECO:0000259" key="3">
    <source>
        <dbReference type="Pfam" id="PF01612"/>
    </source>
</evidence>
<gene>
    <name evidence="4" type="ORF">NEOLEDRAFT_1215877</name>
</gene>
<dbReference type="Pfam" id="PF01612">
    <property type="entry name" value="DNA_pol_A_exo1"/>
    <property type="match status" value="1"/>
</dbReference>
<dbReference type="InterPro" id="IPR012337">
    <property type="entry name" value="RNaseH-like_sf"/>
</dbReference>
<organism evidence="4 5">
    <name type="scientific">Neolentinus lepideus HHB14362 ss-1</name>
    <dbReference type="NCBI Taxonomy" id="1314782"/>
    <lineage>
        <taxon>Eukaryota</taxon>
        <taxon>Fungi</taxon>
        <taxon>Dikarya</taxon>
        <taxon>Basidiomycota</taxon>
        <taxon>Agaricomycotina</taxon>
        <taxon>Agaricomycetes</taxon>
        <taxon>Gloeophyllales</taxon>
        <taxon>Gloeophyllaceae</taxon>
        <taxon>Neolentinus</taxon>
    </lineage>
</organism>
<keyword evidence="2" id="KW-0378">Hydrolase</keyword>
<keyword evidence="5" id="KW-1185">Reference proteome</keyword>